<keyword evidence="1" id="KW-0808">Transferase</keyword>
<dbReference type="EMBL" id="JACDUO010000001">
    <property type="protein sequence ID" value="MBA2863643.1"/>
    <property type="molecule type" value="Genomic_DNA"/>
</dbReference>
<dbReference type="SUPFAM" id="SSF53335">
    <property type="entry name" value="S-adenosyl-L-methionine-dependent methyltransferases"/>
    <property type="match status" value="1"/>
</dbReference>
<dbReference type="PANTHER" id="PTHR43861">
    <property type="entry name" value="TRANS-ACONITATE 2-METHYLTRANSFERASE-RELATED"/>
    <property type="match status" value="1"/>
</dbReference>
<dbReference type="EMBL" id="CP026606">
    <property type="protein sequence ID" value="AVB77131.1"/>
    <property type="molecule type" value="Genomic_DNA"/>
</dbReference>
<reference evidence="4" key="1">
    <citation type="journal article" date="2018" name="Genome Announc.">
        <title>Complete Genome Sequence of the Methanococcus maripaludis Type Strain JJ (DSM 2067), a Model for Selenoprotein Synthesis in Archaea.</title>
        <authorList>
            <person name="Poehlein A."/>
            <person name="Heym D."/>
            <person name="Quitzke V."/>
            <person name="Fersch J."/>
            <person name="Daniel R."/>
            <person name="Rother M."/>
        </authorList>
    </citation>
    <scope>NUCLEOTIDE SEQUENCE [LARGE SCALE GENOMIC DNA]</scope>
    <source>
        <strain evidence="4">DSM 2067</strain>
    </source>
</reference>
<dbReference type="CDD" id="cd02440">
    <property type="entry name" value="AdoMet_MTases"/>
    <property type="match status" value="1"/>
</dbReference>
<dbReference type="RefSeq" id="WP_104838487.1">
    <property type="nucleotide sequence ID" value="NZ_CP026606.1"/>
</dbReference>
<dbReference type="Pfam" id="PF13489">
    <property type="entry name" value="Methyltransf_23"/>
    <property type="match status" value="1"/>
</dbReference>
<organism evidence="1 4">
    <name type="scientific">Methanococcus maripaludis</name>
    <name type="common">Methanococcus deltae</name>
    <dbReference type="NCBI Taxonomy" id="39152"/>
    <lineage>
        <taxon>Archaea</taxon>
        <taxon>Methanobacteriati</taxon>
        <taxon>Methanobacteriota</taxon>
        <taxon>Methanomada group</taxon>
        <taxon>Methanococci</taxon>
        <taxon>Methanococcales</taxon>
        <taxon>Methanococcaceae</taxon>
        <taxon>Methanococcus</taxon>
    </lineage>
</organism>
<accession>A0A2L1CCP8</accession>
<proteinExistence type="predicted"/>
<name>A0A2L1CCP8_METMI</name>
<gene>
    <name evidence="1" type="primary">ycgJ</name>
    <name evidence="2" type="ORF">HNP94_000643</name>
    <name evidence="3" type="ORF">HNP96_000372</name>
    <name evidence="1" type="ORF">MMJJ_17600</name>
</gene>
<evidence type="ECO:0000313" key="3">
    <source>
        <dbReference type="EMBL" id="MBB6496351.1"/>
    </source>
</evidence>
<sequence length="224" mass="26170">MEKNFKIQYFEKYGGGHLPSKKYLIDILSKLPKNAKVLDVGCGKGTYLKEIHKIRPDLLLHAVDIGDVQEYLADYILFKKSCGDNLPFSDEMFDFVFCLHVLEHVQNPHEFMIEFNRVLKKDGFTYIEMPYYKRAYIPDGNMNFWSDPTHIRPYNHNSVDKLLIENGFETLKIKLWRDWIPIFLGPYLILKRILFNDMDALSTFFANLYGCAIGGLGKKVKNIK</sequence>
<dbReference type="Proteomes" id="UP000567099">
    <property type="component" value="Unassembled WGS sequence"/>
</dbReference>
<dbReference type="EC" id="2.1.1.-" evidence="1"/>
<reference evidence="1" key="2">
    <citation type="submission" date="2018-02" db="EMBL/GenBank/DDBJ databases">
        <title>Complete genome sequence of the Methanococcus maripaludis type strain JJ (DSM 2067), a model for selenoprotein synthesis in Archaea.</title>
        <authorList>
            <person name="Poehlein A."/>
            <person name="Heym D."/>
            <person name="Quitzke V."/>
            <person name="Fersch J."/>
            <person name="Daniel R."/>
            <person name="Rother M."/>
        </authorList>
    </citation>
    <scope>NUCLEOTIDE SEQUENCE [LARGE SCALE GENOMIC DNA]</scope>
    <source>
        <strain evidence="1">DSM 2067</strain>
    </source>
</reference>
<dbReference type="Proteomes" id="UP000239462">
    <property type="component" value="Chromosome"/>
</dbReference>
<keyword evidence="1" id="KW-0489">Methyltransferase</keyword>
<dbReference type="EMBL" id="JACHED010000001">
    <property type="protein sequence ID" value="MBB6496351.1"/>
    <property type="molecule type" value="Genomic_DNA"/>
</dbReference>
<reference evidence="2 5" key="3">
    <citation type="submission" date="2020-07" db="EMBL/GenBank/DDBJ databases">
        <title>Genomic Encyclopedia of Type Strains, Phase IV (KMG-V): Genome sequencing to study the core and pangenomes of soil and plant-associated prokaryotes.</title>
        <authorList>
            <person name="Whitman W."/>
        </authorList>
    </citation>
    <scope>NUCLEOTIDE SEQUENCE [LARGE SCALE GENOMIC DNA]</scope>
    <source>
        <strain evidence="2 5">C13</strain>
        <strain evidence="3 6">D1</strain>
    </source>
</reference>
<evidence type="ECO:0000313" key="5">
    <source>
        <dbReference type="Proteomes" id="UP000567099"/>
    </source>
</evidence>
<dbReference type="KEGG" id="mmad:MMJJ_17600"/>
<evidence type="ECO:0000313" key="6">
    <source>
        <dbReference type="Proteomes" id="UP000590564"/>
    </source>
</evidence>
<dbReference type="AlphaFoldDB" id="A0A2L1CCP8"/>
<dbReference type="PANTHER" id="PTHR43861:SF6">
    <property type="entry name" value="METHYLTRANSFERASE TYPE 11"/>
    <property type="match status" value="1"/>
</dbReference>
<dbReference type="GO" id="GO:0032259">
    <property type="term" value="P:methylation"/>
    <property type="evidence" value="ECO:0007669"/>
    <property type="project" value="UniProtKB-KW"/>
</dbReference>
<dbReference type="Gene3D" id="3.40.50.150">
    <property type="entry name" value="Vaccinia Virus protein VP39"/>
    <property type="match status" value="1"/>
</dbReference>
<evidence type="ECO:0000313" key="1">
    <source>
        <dbReference type="EMBL" id="AVB77131.1"/>
    </source>
</evidence>
<protein>
    <submittedName>
        <fullName evidence="1">Putative methyltransferase YcgJ</fullName>
        <ecNumber evidence="1">2.1.1.-</ecNumber>
    </submittedName>
    <submittedName>
        <fullName evidence="2">SAM-dependent methyltransferase</fullName>
    </submittedName>
</protein>
<dbReference type="InterPro" id="IPR029063">
    <property type="entry name" value="SAM-dependent_MTases_sf"/>
</dbReference>
<dbReference type="Proteomes" id="UP000590564">
    <property type="component" value="Unassembled WGS sequence"/>
</dbReference>
<evidence type="ECO:0000313" key="2">
    <source>
        <dbReference type="EMBL" id="MBA2863643.1"/>
    </source>
</evidence>
<dbReference type="GeneID" id="36102843"/>
<evidence type="ECO:0000313" key="4">
    <source>
        <dbReference type="Proteomes" id="UP000239462"/>
    </source>
</evidence>
<dbReference type="GO" id="GO:0008168">
    <property type="term" value="F:methyltransferase activity"/>
    <property type="evidence" value="ECO:0007669"/>
    <property type="project" value="UniProtKB-KW"/>
</dbReference>